<dbReference type="InterPro" id="IPR052034">
    <property type="entry name" value="NasD-like"/>
</dbReference>
<evidence type="ECO:0000256" key="13">
    <source>
        <dbReference type="ARBA" id="ARBA00023004"/>
    </source>
</evidence>
<evidence type="ECO:0000256" key="11">
    <source>
        <dbReference type="ARBA" id="ARBA00022827"/>
    </source>
</evidence>
<dbReference type="SUPFAM" id="SSF55124">
    <property type="entry name" value="Nitrite/Sulfite reductase N-terminal domain-like"/>
    <property type="match status" value="1"/>
</dbReference>
<evidence type="ECO:0000256" key="7">
    <source>
        <dbReference type="ARBA" id="ARBA00022617"/>
    </source>
</evidence>
<dbReference type="SUPFAM" id="SSF56014">
    <property type="entry name" value="Nitrite and sulphite reductase 4Fe-4S domain-like"/>
    <property type="match status" value="1"/>
</dbReference>
<dbReference type="PRINTS" id="PR00397">
    <property type="entry name" value="SIROHAEM"/>
</dbReference>
<dbReference type="PROSITE" id="PS51300">
    <property type="entry name" value="NIRD"/>
    <property type="match status" value="1"/>
</dbReference>
<keyword evidence="11" id="KW-0274">FAD</keyword>
<evidence type="ECO:0000313" key="24">
    <source>
        <dbReference type="Proteomes" id="UP001189429"/>
    </source>
</evidence>
<evidence type="ECO:0000259" key="20">
    <source>
        <dbReference type="Pfam" id="PF04324"/>
    </source>
</evidence>
<comment type="cofactor">
    <cofactor evidence="1">
        <name>siroheme</name>
        <dbReference type="ChEBI" id="CHEBI:60052"/>
    </cofactor>
</comment>
<evidence type="ECO:0000256" key="5">
    <source>
        <dbReference type="ARBA" id="ARBA00010429"/>
    </source>
</evidence>
<feature type="domain" description="Nitrite/sulphite reductase 4Fe-4S" evidence="18">
    <location>
        <begin position="1165"/>
        <end position="1301"/>
    </location>
</feature>
<organism evidence="23 24">
    <name type="scientific">Prorocentrum cordatum</name>
    <dbReference type="NCBI Taxonomy" id="2364126"/>
    <lineage>
        <taxon>Eukaryota</taxon>
        <taxon>Sar</taxon>
        <taxon>Alveolata</taxon>
        <taxon>Dinophyceae</taxon>
        <taxon>Prorocentrales</taxon>
        <taxon>Prorocentraceae</taxon>
        <taxon>Prorocentrum</taxon>
    </lineage>
</organism>
<feature type="domain" description="FAD/NAD(P)-binding" evidence="21">
    <location>
        <begin position="7"/>
        <end position="317"/>
    </location>
</feature>
<keyword evidence="12" id="KW-0560">Oxidoreductase</keyword>
<dbReference type="Pfam" id="PF01077">
    <property type="entry name" value="NIR_SIR"/>
    <property type="match status" value="1"/>
</dbReference>
<evidence type="ECO:0000256" key="12">
    <source>
        <dbReference type="ARBA" id="ARBA00023002"/>
    </source>
</evidence>
<reference evidence="23" key="1">
    <citation type="submission" date="2023-10" db="EMBL/GenBank/DDBJ databases">
        <authorList>
            <person name="Chen Y."/>
            <person name="Shah S."/>
            <person name="Dougan E. K."/>
            <person name="Thang M."/>
            <person name="Chan C."/>
        </authorList>
    </citation>
    <scope>NUCLEOTIDE SEQUENCE [LARGE SCALE GENOMIC DNA]</scope>
</reference>
<feature type="region of interest" description="Disordered" evidence="17">
    <location>
        <begin position="918"/>
        <end position="941"/>
    </location>
</feature>
<comment type="cofactor">
    <cofactor evidence="2">
        <name>[4Fe-4S] cluster</name>
        <dbReference type="ChEBI" id="CHEBI:49883"/>
    </cofactor>
</comment>
<evidence type="ECO:0000256" key="9">
    <source>
        <dbReference type="ARBA" id="ARBA00022714"/>
    </source>
</evidence>
<dbReference type="NCBIfam" id="TIGR02374">
    <property type="entry name" value="nitri_red_nirB"/>
    <property type="match status" value="1"/>
</dbReference>
<dbReference type="PANTHER" id="PTHR43809">
    <property type="entry name" value="NITRITE REDUCTASE (NADH) LARGE SUBUNIT"/>
    <property type="match status" value="1"/>
</dbReference>
<protein>
    <recommendedName>
        <fullName evidence="25">Pyridine nucleotide-disulfide oxidoreductase domain-containing protein 1</fullName>
    </recommendedName>
</protein>
<dbReference type="PROSITE" id="PS00365">
    <property type="entry name" value="NIR_SIR"/>
    <property type="match status" value="1"/>
</dbReference>
<comment type="pathway">
    <text evidence="4">Nitrogen metabolism; nitrate reduction (assimilation).</text>
</comment>
<comment type="similarity">
    <text evidence="5">Belongs to the nitrite and sulfite reductase 4Fe-4S domain family.</text>
</comment>
<dbReference type="Gene3D" id="1.10.10.1100">
    <property type="entry name" value="BFD-like [2Fe-2S]-binding domain"/>
    <property type="match status" value="1"/>
</dbReference>
<evidence type="ECO:0000259" key="18">
    <source>
        <dbReference type="Pfam" id="PF01077"/>
    </source>
</evidence>
<dbReference type="InterPro" id="IPR023753">
    <property type="entry name" value="FAD/NAD-binding_dom"/>
</dbReference>
<dbReference type="Gene3D" id="3.30.413.10">
    <property type="entry name" value="Sulfite Reductase Hemoprotein, domain 1"/>
    <property type="match status" value="1"/>
</dbReference>
<evidence type="ECO:0000256" key="15">
    <source>
        <dbReference type="ARBA" id="ARBA00023063"/>
    </source>
</evidence>
<evidence type="ECO:0000256" key="6">
    <source>
        <dbReference type="ARBA" id="ARBA00022485"/>
    </source>
</evidence>
<keyword evidence="9" id="KW-0001">2Fe-2S</keyword>
<dbReference type="InterPro" id="IPR036136">
    <property type="entry name" value="Nit/Sulf_reduc_fer-like_dom_sf"/>
</dbReference>
<dbReference type="InterPro" id="IPR036922">
    <property type="entry name" value="Rieske_2Fe-2S_sf"/>
</dbReference>
<dbReference type="Gene3D" id="3.50.50.60">
    <property type="entry name" value="FAD/NAD(P)-binding domain"/>
    <property type="match status" value="4"/>
</dbReference>
<feature type="region of interest" description="Disordered" evidence="17">
    <location>
        <begin position="451"/>
        <end position="484"/>
    </location>
</feature>
<dbReference type="CDD" id="cd19944">
    <property type="entry name" value="NirB_Fer2_BFD-like_2"/>
    <property type="match status" value="1"/>
</dbReference>
<keyword evidence="7" id="KW-0349">Heme</keyword>
<dbReference type="InterPro" id="IPR012744">
    <property type="entry name" value="Nitri_red_NirB"/>
</dbReference>
<feature type="domain" description="Rieske-like [2Fe-2S]" evidence="22">
    <location>
        <begin position="1391"/>
        <end position="1495"/>
    </location>
</feature>
<dbReference type="Gene3D" id="3.30.390.30">
    <property type="match status" value="2"/>
</dbReference>
<dbReference type="SUPFAM" id="SSF50022">
    <property type="entry name" value="ISP domain"/>
    <property type="match status" value="1"/>
</dbReference>
<dbReference type="PANTHER" id="PTHR43809:SF1">
    <property type="entry name" value="NITRITE REDUCTASE (NADH) LARGE SUBUNIT"/>
    <property type="match status" value="1"/>
</dbReference>
<keyword evidence="13" id="KW-0408">Iron</keyword>
<comment type="cofactor">
    <cofactor evidence="3">
        <name>FAD</name>
        <dbReference type="ChEBI" id="CHEBI:57692"/>
    </cofactor>
</comment>
<evidence type="ECO:0000256" key="10">
    <source>
        <dbReference type="ARBA" id="ARBA00022723"/>
    </source>
</evidence>
<accession>A0ABN9WJ34</accession>
<evidence type="ECO:0000256" key="8">
    <source>
        <dbReference type="ARBA" id="ARBA00022630"/>
    </source>
</evidence>
<dbReference type="EMBL" id="CAUYUJ010018615">
    <property type="protein sequence ID" value="CAK0884997.1"/>
    <property type="molecule type" value="Genomic_DNA"/>
</dbReference>
<dbReference type="Gene3D" id="2.102.10.10">
    <property type="entry name" value="Rieske [2Fe-2S] iron-sulphur domain"/>
    <property type="match status" value="1"/>
</dbReference>
<keyword evidence="6" id="KW-0004">4Fe-4S</keyword>
<evidence type="ECO:0000256" key="16">
    <source>
        <dbReference type="ARBA" id="ARBA00034078"/>
    </source>
</evidence>
<evidence type="ECO:0000259" key="21">
    <source>
        <dbReference type="Pfam" id="PF07992"/>
    </source>
</evidence>
<evidence type="ECO:0000313" key="23">
    <source>
        <dbReference type="EMBL" id="CAK0884997.1"/>
    </source>
</evidence>
<dbReference type="SUPFAM" id="SSF51905">
    <property type="entry name" value="FAD/NAD(P)-binding domain"/>
    <property type="match status" value="2"/>
</dbReference>
<dbReference type="Pfam" id="PF07992">
    <property type="entry name" value="Pyr_redox_2"/>
    <property type="match status" value="2"/>
</dbReference>
<gene>
    <name evidence="23" type="ORF">PCOR1329_LOCUS66732</name>
</gene>
<feature type="domain" description="BFD-like [2Fe-2S]-binding" evidence="20">
    <location>
        <begin position="952"/>
        <end position="995"/>
    </location>
</feature>
<evidence type="ECO:0000256" key="4">
    <source>
        <dbReference type="ARBA" id="ARBA00005096"/>
    </source>
</evidence>
<comment type="cofactor">
    <cofactor evidence="16">
        <name>[2Fe-2S] cluster</name>
        <dbReference type="ChEBI" id="CHEBI:190135"/>
    </cofactor>
</comment>
<dbReference type="InterPro" id="IPR006066">
    <property type="entry name" value="NO2/SO3_Rdtase_FeS/sirohaem_BS"/>
</dbReference>
<dbReference type="Pfam" id="PF04324">
    <property type="entry name" value="Fer2_BFD"/>
    <property type="match status" value="1"/>
</dbReference>
<evidence type="ECO:0000256" key="14">
    <source>
        <dbReference type="ARBA" id="ARBA00023014"/>
    </source>
</evidence>
<dbReference type="Pfam" id="PF13806">
    <property type="entry name" value="Rieske_2"/>
    <property type="match status" value="1"/>
</dbReference>
<evidence type="ECO:0008006" key="25">
    <source>
        <dbReference type="Google" id="ProtNLM"/>
    </source>
</evidence>
<dbReference type="InterPro" id="IPR012748">
    <property type="entry name" value="Rieske-like_NirD"/>
</dbReference>
<evidence type="ECO:0000256" key="2">
    <source>
        <dbReference type="ARBA" id="ARBA00001966"/>
    </source>
</evidence>
<dbReference type="InterPro" id="IPR007419">
    <property type="entry name" value="BFD-like_2Fe2S-bd_dom"/>
</dbReference>
<dbReference type="InterPro" id="IPR045854">
    <property type="entry name" value="NO2/SO3_Rdtase_4Fe4S_sf"/>
</dbReference>
<dbReference type="PRINTS" id="PR00411">
    <property type="entry name" value="PNDRDTASEI"/>
</dbReference>
<proteinExistence type="inferred from homology"/>
<dbReference type="InterPro" id="IPR016156">
    <property type="entry name" value="FAD/NAD-linked_Rdtase_dimer_sf"/>
</dbReference>
<evidence type="ECO:0000259" key="22">
    <source>
        <dbReference type="Pfam" id="PF13806"/>
    </source>
</evidence>
<evidence type="ECO:0000256" key="17">
    <source>
        <dbReference type="SAM" id="MobiDB-lite"/>
    </source>
</evidence>
<dbReference type="InterPro" id="IPR036188">
    <property type="entry name" value="FAD/NAD-bd_sf"/>
</dbReference>
<keyword evidence="14" id="KW-0411">Iron-sulfur</keyword>
<feature type="domain" description="Nitrite/Sulfite reductase ferredoxin-like" evidence="19">
    <location>
        <begin position="1093"/>
        <end position="1154"/>
    </location>
</feature>
<keyword evidence="15" id="KW-0534">Nitrate assimilation</keyword>
<dbReference type="PRINTS" id="PR00368">
    <property type="entry name" value="FADPNR"/>
</dbReference>
<keyword evidence="24" id="KW-1185">Reference proteome</keyword>
<keyword evidence="8" id="KW-0285">Flavoprotein</keyword>
<dbReference type="InterPro" id="IPR006067">
    <property type="entry name" value="NO2/SO3_Rdtase_4Fe4S_dom"/>
</dbReference>
<dbReference type="Pfam" id="PF03460">
    <property type="entry name" value="NIR_SIR_ferr"/>
    <property type="match status" value="1"/>
</dbReference>
<evidence type="ECO:0000256" key="3">
    <source>
        <dbReference type="ARBA" id="ARBA00001974"/>
    </source>
</evidence>
<keyword evidence="10" id="KW-0479">Metal-binding</keyword>
<dbReference type="Proteomes" id="UP001189429">
    <property type="component" value="Unassembled WGS sequence"/>
</dbReference>
<dbReference type="InterPro" id="IPR005117">
    <property type="entry name" value="NiRdtase/SiRdtase_haem-b_fer"/>
</dbReference>
<dbReference type="InterPro" id="IPR041854">
    <property type="entry name" value="BFD-like_2Fe2S-bd_dom_sf"/>
</dbReference>
<sequence>MGESGRRVLVVGHGPIGHSFIEKLGERKAGFDISVLCEEPRPAYNRVMLTQYFADRDGDKHDQMKLSYCTEASLQETGVKLIYGRAVAVDREGKSVSYTDPSGSSMSVGYDLLVFATGSYCFVPPTPGMVIPEKKNPHWPDDPASRPDGVFVYRTIEDLDGLIAASKGGARKAAVIGGGLLGLEAAKAVYELKMESHVLEMAPFLMPAQLNKAAGTLLAKKIEALDIRVHTGVRILEVVLSEGRVVGIKIIEHGTEEPIILEVDVVVVSCGIRPRDELAKGCGLELGGRGGIKVDSGLCTADPSIYAIGECASIDGNFCYGLWAPGVEQAEVVVKRFVDGPGAAHYSHSDLSTKLKLMGVDVASFGRTSDFWFKRQYDEADDKKVVSLENSNPFEGTYKKLCFSPDGKTLLGGLLVGDTKDYTKLLQLSKKDSEYVVPAVDFKLAVTANKIKDEAPPPPPPAPKKPKQEVVPTSADGQLAVGPAGEGGKRVLVVGHGPIGHSFIEKLGERDDGWEISVLCEEPRPAYNRVMLTQYFADRDGDKHDQMKLSYCTEASLQETGVKLIYGRAVAVDREGKSVSYTDPSGSSMSVGYDLLVFATGSYCFVPPTPGMVIPEKKNPHWPDDPASRPDGVFVYRTIEDLDGLIAASKGGARKAAVIGGGLLGLEAAKAVYDLKMESHVLEMAPFLMPTQLNKTAGTVLAKKIEALDIQVHIGVKILEVVLSAGKVVGIKIIENGTEEPIVLDVDIVVVSCGIRPRDELAKGCGLELGGRGGVKVDSGLRTADPSIYAIGECASIDGNFCYGLWAPGVEQAEVVVKNLVDGPGSAEYASSDLSTKLKLLGVDVASFGSHNDFFFKRWFDDKDPEVISLECSNPLTGSYRKLCFNSDGTKLVGGLLVGDAKDYTKLLQLSKKDDLGDLDPESLTYQRPPPGDGGAAPADGGDGTGLADDDLVCTCIGLSKADITKAIIDKEATTIPLLKKACKVGTGCGGCVTPVGAVPKILAATLKKLGKTGPIGICAHFPYSRKELFDIVRIKKLKTFPDVLSAVGKGNGCELCKPILASILGGLWNEHILDKGRDEIQDTNDRFCGNIQKTGTYSVIPRCPGGDISPQELEDFAKIAKKYGLWTKITGAQRLGMFGAERHQLPSIWKELVDAGMESGQAYGKSLRTVKSCVGSTWCRYGQQDSVTMAVILENRYKGIRSPHKMKMGVSGCLRECAEAQGKDVGLIATQKGYNLYVCGNGGAKPVHAALLGTDLSEEECIKYIDRTLMFYISTAKHLQRTAPWLEELPGGIEYLKQVVIGDKLGICSELEALLEHAHCTYKCEWKEVVYDASLAKKFQQYANTQETQHTEHIEYVDMRRQRHPNVYSPPDVTGPAIFRREKADEGWEWFSAGKIGDYPVCGGLAMKHGAEEIAVFSVTGVADTSVPRRWFATQNICPHKQARTISRGLVGETLDGKVTLADPIYKTMYNLETGEGISNSALNLSTFEVKADGATGDVLVRLPEAASLATAFREQARAAEEAVGFKRPTKGRDINNNPIHLEDLVQQS</sequence>
<evidence type="ECO:0000259" key="19">
    <source>
        <dbReference type="Pfam" id="PF03460"/>
    </source>
</evidence>
<name>A0ABN9WJ34_9DINO</name>
<feature type="domain" description="FAD/NAD(P)-binding" evidence="21">
    <location>
        <begin position="490"/>
        <end position="800"/>
    </location>
</feature>
<comment type="caution">
    <text evidence="23">The sequence shown here is derived from an EMBL/GenBank/DDBJ whole genome shotgun (WGS) entry which is preliminary data.</text>
</comment>
<evidence type="ECO:0000256" key="1">
    <source>
        <dbReference type="ARBA" id="ARBA00001929"/>
    </source>
</evidence>